<proteinExistence type="predicted"/>
<dbReference type="EMBL" id="GBRH01160769">
    <property type="protein sequence ID" value="JAE37127.1"/>
    <property type="molecule type" value="Transcribed_RNA"/>
</dbReference>
<reference evidence="1" key="1">
    <citation type="submission" date="2014-09" db="EMBL/GenBank/DDBJ databases">
        <authorList>
            <person name="Magalhaes I.L.F."/>
            <person name="Oliveira U."/>
            <person name="Santos F.R."/>
            <person name="Vidigal T.H.D.A."/>
            <person name="Brescovit A.D."/>
            <person name="Santos A.J."/>
        </authorList>
    </citation>
    <scope>NUCLEOTIDE SEQUENCE</scope>
    <source>
        <tissue evidence="1">Shoot tissue taken approximately 20 cm above the soil surface</tissue>
    </source>
</reference>
<organism evidence="1">
    <name type="scientific">Arundo donax</name>
    <name type="common">Giant reed</name>
    <name type="synonym">Donax arundinaceus</name>
    <dbReference type="NCBI Taxonomy" id="35708"/>
    <lineage>
        <taxon>Eukaryota</taxon>
        <taxon>Viridiplantae</taxon>
        <taxon>Streptophyta</taxon>
        <taxon>Embryophyta</taxon>
        <taxon>Tracheophyta</taxon>
        <taxon>Spermatophyta</taxon>
        <taxon>Magnoliopsida</taxon>
        <taxon>Liliopsida</taxon>
        <taxon>Poales</taxon>
        <taxon>Poaceae</taxon>
        <taxon>PACMAD clade</taxon>
        <taxon>Arundinoideae</taxon>
        <taxon>Arundineae</taxon>
        <taxon>Arundo</taxon>
    </lineage>
</organism>
<protein>
    <submittedName>
        <fullName evidence="1">Uncharacterized protein</fullName>
    </submittedName>
</protein>
<reference evidence="1" key="2">
    <citation type="journal article" date="2015" name="Data Brief">
        <title>Shoot transcriptome of the giant reed, Arundo donax.</title>
        <authorList>
            <person name="Barrero R.A."/>
            <person name="Guerrero F.D."/>
            <person name="Moolhuijzen P."/>
            <person name="Goolsby J.A."/>
            <person name="Tidwell J."/>
            <person name="Bellgard S.E."/>
            <person name="Bellgard M.I."/>
        </authorList>
    </citation>
    <scope>NUCLEOTIDE SEQUENCE</scope>
    <source>
        <tissue evidence="1">Shoot tissue taken approximately 20 cm above the soil surface</tissue>
    </source>
</reference>
<dbReference type="AlphaFoldDB" id="A0A0A9HK82"/>
<evidence type="ECO:0000313" key="1">
    <source>
        <dbReference type="EMBL" id="JAE37127.1"/>
    </source>
</evidence>
<accession>A0A0A9HK82</accession>
<name>A0A0A9HK82_ARUDO</name>
<sequence length="61" mass="7066">MLRNLVNFFFANPAFSMFQVHGSKTNRKEAILKAIKTINRKFAKDSPEEQNELTAIYVFVT</sequence>